<reference evidence="2" key="1">
    <citation type="journal article" date="2019" name="Int. J. Syst. Evol. Microbiol.">
        <title>The Global Catalogue of Microorganisms (GCM) 10K type strain sequencing project: providing services to taxonomists for standard genome sequencing and annotation.</title>
        <authorList>
            <consortium name="The Broad Institute Genomics Platform"/>
            <consortium name="The Broad Institute Genome Sequencing Center for Infectious Disease"/>
            <person name="Wu L."/>
            <person name="Ma J."/>
        </authorList>
    </citation>
    <scope>NUCLEOTIDE SEQUENCE [LARGE SCALE GENOMIC DNA]</scope>
    <source>
        <strain evidence="2">TBRC 1276</strain>
    </source>
</reference>
<protein>
    <submittedName>
        <fullName evidence="1">Uncharacterized protein</fullName>
    </submittedName>
</protein>
<dbReference type="Proteomes" id="UP001595851">
    <property type="component" value="Unassembled WGS sequence"/>
</dbReference>
<dbReference type="RefSeq" id="WP_379534164.1">
    <property type="nucleotide sequence ID" value="NZ_JBHSBI010000033.1"/>
</dbReference>
<comment type="caution">
    <text evidence="1">The sequence shown here is derived from an EMBL/GenBank/DDBJ whole genome shotgun (WGS) entry which is preliminary data.</text>
</comment>
<evidence type="ECO:0000313" key="2">
    <source>
        <dbReference type="Proteomes" id="UP001595851"/>
    </source>
</evidence>
<gene>
    <name evidence="1" type="ORF">ACFOY2_44340</name>
</gene>
<sequence>MNTHPAAGNLLVTPAGLRAWPKMQAERFAEARELTGAELGAGDLGALRDVRERTARALDRAQRVAPAVLEVAWDGGAGSRAEGR</sequence>
<keyword evidence="2" id="KW-1185">Reference proteome</keyword>
<accession>A0ABV8GMY9</accession>
<proteinExistence type="predicted"/>
<dbReference type="EMBL" id="JBHSBI010000033">
    <property type="protein sequence ID" value="MFC4014319.1"/>
    <property type="molecule type" value="Genomic_DNA"/>
</dbReference>
<evidence type="ECO:0000313" key="1">
    <source>
        <dbReference type="EMBL" id="MFC4014319.1"/>
    </source>
</evidence>
<name>A0ABV8GMY9_9ACTN</name>
<organism evidence="1 2">
    <name type="scientific">Nonomuraea purpurea</name>
    <dbReference type="NCBI Taxonomy" id="1849276"/>
    <lineage>
        <taxon>Bacteria</taxon>
        <taxon>Bacillati</taxon>
        <taxon>Actinomycetota</taxon>
        <taxon>Actinomycetes</taxon>
        <taxon>Streptosporangiales</taxon>
        <taxon>Streptosporangiaceae</taxon>
        <taxon>Nonomuraea</taxon>
    </lineage>
</organism>